<accession>A0A1D6FGR0</accession>
<reference evidence="11" key="1">
    <citation type="submission" date="2015-12" db="EMBL/GenBank/DDBJ databases">
        <title>Update maize B73 reference genome by single molecule sequencing technologies.</title>
        <authorList>
            <consortium name="Maize Genome Sequencing Project"/>
            <person name="Ware D."/>
        </authorList>
    </citation>
    <scope>NUCLEOTIDE SEQUENCE</scope>
    <source>
        <tissue evidence="11">Seedling</tissue>
    </source>
</reference>
<dbReference type="PANTHER" id="PTHR24282:SF100">
    <property type="entry name" value="OS06G0191800 PROTEIN"/>
    <property type="match status" value="1"/>
</dbReference>
<dbReference type="InterPro" id="IPR050665">
    <property type="entry name" value="Cytochrome_P450_Monooxygen"/>
</dbReference>
<comment type="similarity">
    <text evidence="2">Belongs to the cytochrome P450 family.</text>
</comment>
<evidence type="ECO:0000256" key="6">
    <source>
        <dbReference type="ARBA" id="ARBA00022989"/>
    </source>
</evidence>
<dbReference type="Pfam" id="PF00067">
    <property type="entry name" value="p450"/>
    <property type="match status" value="1"/>
</dbReference>
<dbReference type="STRING" id="4577.A0A1D6FGR0"/>
<dbReference type="GO" id="GO:0016020">
    <property type="term" value="C:membrane"/>
    <property type="evidence" value="ECO:0007669"/>
    <property type="project" value="UniProtKB-SubCell"/>
</dbReference>
<dbReference type="InterPro" id="IPR001128">
    <property type="entry name" value="Cyt_P450"/>
</dbReference>
<evidence type="ECO:0000256" key="8">
    <source>
        <dbReference type="ARBA" id="ARBA00023004"/>
    </source>
</evidence>
<organism evidence="11">
    <name type="scientific">Zea mays</name>
    <name type="common">Maize</name>
    <dbReference type="NCBI Taxonomy" id="4577"/>
    <lineage>
        <taxon>Eukaryota</taxon>
        <taxon>Viridiplantae</taxon>
        <taxon>Streptophyta</taxon>
        <taxon>Embryophyta</taxon>
        <taxon>Tracheophyta</taxon>
        <taxon>Spermatophyta</taxon>
        <taxon>Magnoliopsida</taxon>
        <taxon>Liliopsida</taxon>
        <taxon>Poales</taxon>
        <taxon>Poaceae</taxon>
        <taxon>PACMAD clade</taxon>
        <taxon>Panicoideae</taxon>
        <taxon>Andropogonodae</taxon>
        <taxon>Andropogoneae</taxon>
        <taxon>Tripsacinae</taxon>
        <taxon>Zea</taxon>
    </lineage>
</organism>
<evidence type="ECO:0000256" key="10">
    <source>
        <dbReference type="ARBA" id="ARBA00023136"/>
    </source>
</evidence>
<keyword evidence="8" id="KW-0408">Iron</keyword>
<dbReference type="GO" id="GO:0020037">
    <property type="term" value="F:heme binding"/>
    <property type="evidence" value="ECO:0007669"/>
    <property type="project" value="InterPro"/>
</dbReference>
<protein>
    <submittedName>
        <fullName evidence="11">Cytochrome P450 709B2</fullName>
    </submittedName>
</protein>
<dbReference type="SUPFAM" id="SSF48264">
    <property type="entry name" value="Cytochrome P450"/>
    <property type="match status" value="1"/>
</dbReference>
<evidence type="ECO:0000256" key="7">
    <source>
        <dbReference type="ARBA" id="ARBA00023002"/>
    </source>
</evidence>
<dbReference type="AlphaFoldDB" id="A0A1D6FGR0"/>
<dbReference type="GO" id="GO:0004497">
    <property type="term" value="F:monooxygenase activity"/>
    <property type="evidence" value="ECO:0007669"/>
    <property type="project" value="UniProtKB-KW"/>
</dbReference>
<dbReference type="FunCoup" id="A0A1D6FGR0">
    <property type="interactions" value="65"/>
</dbReference>
<evidence type="ECO:0000256" key="1">
    <source>
        <dbReference type="ARBA" id="ARBA00004370"/>
    </source>
</evidence>
<evidence type="ECO:0000313" key="11">
    <source>
        <dbReference type="EMBL" id="AQK91034.1"/>
    </source>
</evidence>
<evidence type="ECO:0000256" key="4">
    <source>
        <dbReference type="ARBA" id="ARBA00022692"/>
    </source>
</evidence>
<dbReference type="GO" id="GO:0006629">
    <property type="term" value="P:lipid metabolic process"/>
    <property type="evidence" value="ECO:0007669"/>
    <property type="project" value="UniProtKB-ARBA"/>
</dbReference>
<evidence type="ECO:0000256" key="3">
    <source>
        <dbReference type="ARBA" id="ARBA00022617"/>
    </source>
</evidence>
<keyword evidence="10" id="KW-0472">Membrane</keyword>
<keyword evidence="6" id="KW-1133">Transmembrane helix</keyword>
<proteinExistence type="inferred from homology"/>
<keyword evidence="3" id="KW-0349">Heme</keyword>
<name>A0A1D6FGR0_MAIZE</name>
<dbReference type="SMR" id="A0A1D6FGR0"/>
<keyword evidence="7" id="KW-0560">Oxidoreductase</keyword>
<sequence>MVLYETLRLYSAVPLIARWATTGADLCGVKVPKGTLLLTPIAMLHRDEEVWGADASAFNPFRFQDDMGRVVTHPNALLSFSLGPRSCIRQDFAMLEAKVTHALILWCFAFRVAPEYVHALADFLTLQPSKGLPVVLKFRYHHISKGLPTPLWFVGPTFAVLIGLVFKEGVYYGNWKLHLDVSYPWASSWAFGHSETTSIYLHKLLSGLMDNITKVESACFEPDLTISLFFLTNQDAIRESLPLTAEQISCFLF</sequence>
<comment type="subcellular location">
    <subcellularLocation>
        <location evidence="1">Membrane</location>
    </subcellularLocation>
</comment>
<dbReference type="InterPro" id="IPR036396">
    <property type="entry name" value="Cyt_P450_sf"/>
</dbReference>
<keyword evidence="4" id="KW-0812">Transmembrane</keyword>
<dbReference type="Gene3D" id="1.10.630.10">
    <property type="entry name" value="Cytochrome P450"/>
    <property type="match status" value="1"/>
</dbReference>
<evidence type="ECO:0000256" key="2">
    <source>
        <dbReference type="ARBA" id="ARBA00010617"/>
    </source>
</evidence>
<dbReference type="InParanoid" id="A0A1D6FGR0"/>
<keyword evidence="9" id="KW-0503">Monooxygenase</keyword>
<keyword evidence="5" id="KW-0479">Metal-binding</keyword>
<evidence type="ECO:0000256" key="9">
    <source>
        <dbReference type="ARBA" id="ARBA00023033"/>
    </source>
</evidence>
<dbReference type="PANTHER" id="PTHR24282">
    <property type="entry name" value="CYTOCHROME P450 FAMILY MEMBER"/>
    <property type="match status" value="1"/>
</dbReference>
<dbReference type="GO" id="GO:0016705">
    <property type="term" value="F:oxidoreductase activity, acting on paired donors, with incorporation or reduction of molecular oxygen"/>
    <property type="evidence" value="ECO:0007669"/>
    <property type="project" value="InterPro"/>
</dbReference>
<evidence type="ECO:0000256" key="5">
    <source>
        <dbReference type="ARBA" id="ARBA00022723"/>
    </source>
</evidence>
<gene>
    <name evidence="11" type="ORF">ZEAMMB73_Zm00001d008931</name>
</gene>
<dbReference type="GO" id="GO:0005506">
    <property type="term" value="F:iron ion binding"/>
    <property type="evidence" value="ECO:0007669"/>
    <property type="project" value="InterPro"/>
</dbReference>
<dbReference type="EMBL" id="CM000784">
    <property type="protein sequence ID" value="AQK91034.1"/>
    <property type="molecule type" value="Genomic_DNA"/>
</dbReference>